<dbReference type="SUPFAM" id="SSF52091">
    <property type="entry name" value="SpoIIaa-like"/>
    <property type="match status" value="1"/>
</dbReference>
<dbReference type="InterPro" id="IPR003658">
    <property type="entry name" value="Anti-sigma_ant"/>
</dbReference>
<dbReference type="GO" id="GO:0043856">
    <property type="term" value="F:anti-sigma factor antagonist activity"/>
    <property type="evidence" value="ECO:0007669"/>
    <property type="project" value="InterPro"/>
</dbReference>
<dbReference type="EMBL" id="AP035881">
    <property type="protein sequence ID" value="BFP45224.1"/>
    <property type="molecule type" value="Genomic_DNA"/>
</dbReference>
<feature type="domain" description="STAS" evidence="3">
    <location>
        <begin position="22"/>
        <end position="123"/>
    </location>
</feature>
<proteinExistence type="inferred from homology"/>
<dbReference type="AlphaFoldDB" id="A0AB33JVA2"/>
<evidence type="ECO:0000256" key="2">
    <source>
        <dbReference type="RuleBase" id="RU003749"/>
    </source>
</evidence>
<evidence type="ECO:0000313" key="4">
    <source>
        <dbReference type="EMBL" id="BFP45224.1"/>
    </source>
</evidence>
<dbReference type="PANTHER" id="PTHR33495">
    <property type="entry name" value="ANTI-SIGMA FACTOR ANTAGONIST TM_1081-RELATED-RELATED"/>
    <property type="match status" value="1"/>
</dbReference>
<accession>A0AB33JVA2</accession>
<dbReference type="PANTHER" id="PTHR33495:SF2">
    <property type="entry name" value="ANTI-SIGMA FACTOR ANTAGONIST TM_1081-RELATED"/>
    <property type="match status" value="1"/>
</dbReference>
<dbReference type="NCBIfam" id="TIGR00377">
    <property type="entry name" value="ant_ant_sig"/>
    <property type="match status" value="1"/>
</dbReference>
<reference evidence="4" key="1">
    <citation type="submission" date="2024-07" db="EMBL/GenBank/DDBJ databases">
        <title>Complete genome sequences of cellulolytic bacteria, Kitasatospora sp. CMC57 and Streptomyces sp. CMC78, isolated from Japanese agricultural soil.</title>
        <authorList>
            <person name="Hashimoto T."/>
            <person name="Ito M."/>
            <person name="Iwamoto M."/>
            <person name="Fukahori D."/>
            <person name="Shoda T."/>
            <person name="Sakoda M."/>
            <person name="Morohoshi T."/>
            <person name="Mitsuboshi M."/>
            <person name="Nishizawa T."/>
        </authorList>
    </citation>
    <scope>NUCLEOTIDE SEQUENCE</scope>
    <source>
        <strain evidence="4">CMC57</strain>
    </source>
</reference>
<evidence type="ECO:0000259" key="3">
    <source>
        <dbReference type="PROSITE" id="PS50801"/>
    </source>
</evidence>
<dbReference type="Gene3D" id="3.30.750.24">
    <property type="entry name" value="STAS domain"/>
    <property type="match status" value="1"/>
</dbReference>
<comment type="similarity">
    <text evidence="1 2">Belongs to the anti-sigma-factor antagonist family.</text>
</comment>
<dbReference type="InterPro" id="IPR036513">
    <property type="entry name" value="STAS_dom_sf"/>
</dbReference>
<dbReference type="PROSITE" id="PS50801">
    <property type="entry name" value="STAS"/>
    <property type="match status" value="1"/>
</dbReference>
<sequence>MSNETPGPEAAGITVDTRTEPDGAVVCRFAGDLDLDSVPTARAALEEGVRTGPPVLVVDLEEVAFCDSSGLNLLIRTRLAAQEAAVDLRIGPLSAPVERLLEITGATEIFQLHTSTAEALAAARAVPEADPR</sequence>
<gene>
    <name evidence="4" type="ORF">KCMC57_15920</name>
</gene>
<evidence type="ECO:0000256" key="1">
    <source>
        <dbReference type="ARBA" id="ARBA00009013"/>
    </source>
</evidence>
<dbReference type="InterPro" id="IPR002645">
    <property type="entry name" value="STAS_dom"/>
</dbReference>
<dbReference type="CDD" id="cd07043">
    <property type="entry name" value="STAS_anti-anti-sigma_factors"/>
    <property type="match status" value="1"/>
</dbReference>
<organism evidence="4">
    <name type="scientific">Kitasatospora sp. CMC57</name>
    <dbReference type="NCBI Taxonomy" id="3231513"/>
    <lineage>
        <taxon>Bacteria</taxon>
        <taxon>Bacillati</taxon>
        <taxon>Actinomycetota</taxon>
        <taxon>Actinomycetes</taxon>
        <taxon>Kitasatosporales</taxon>
        <taxon>Streptomycetaceae</taxon>
        <taxon>Kitasatospora</taxon>
    </lineage>
</organism>
<protein>
    <recommendedName>
        <fullName evidence="2">Anti-sigma factor antagonist</fullName>
    </recommendedName>
</protein>
<name>A0AB33JVA2_9ACTN</name>
<dbReference type="RefSeq" id="WP_407987746.1">
    <property type="nucleotide sequence ID" value="NZ_AP035881.2"/>
</dbReference>
<dbReference type="Pfam" id="PF01740">
    <property type="entry name" value="STAS"/>
    <property type="match status" value="1"/>
</dbReference>